<organism evidence="2 3">
    <name type="scientific">Haematococcus lacustris</name>
    <name type="common">Green alga</name>
    <name type="synonym">Haematococcus pluvialis</name>
    <dbReference type="NCBI Taxonomy" id="44745"/>
    <lineage>
        <taxon>Eukaryota</taxon>
        <taxon>Viridiplantae</taxon>
        <taxon>Chlorophyta</taxon>
        <taxon>core chlorophytes</taxon>
        <taxon>Chlorophyceae</taxon>
        <taxon>CS clade</taxon>
        <taxon>Chlamydomonadales</taxon>
        <taxon>Haematococcaceae</taxon>
        <taxon>Haematococcus</taxon>
    </lineage>
</organism>
<sequence>MQAVACRLTVGRLRPRRTNTQIGHRTIVAKEKTSLLDAVLSDTRSNVSLPHVLFLARQLPMVLALGTFNHAVGRLALFLMTRGTSKMVSVQGLRNGCSTQPWKFTSTALHIPLPPLRSKPSFQQSAVPFLHAARCDQDHQCLHNKAGGASKDPTTLAHREHLHPPDTARHHGIQGHPDQLPAHQHRAHQDVRGQGHQGGLVLLTTTSAF</sequence>
<dbReference type="AlphaFoldDB" id="A0A699YYN7"/>
<accession>A0A699YYN7</accession>
<comment type="caution">
    <text evidence="2">The sequence shown here is derived from an EMBL/GenBank/DDBJ whole genome shotgun (WGS) entry which is preliminary data.</text>
</comment>
<feature type="region of interest" description="Disordered" evidence="1">
    <location>
        <begin position="146"/>
        <end position="181"/>
    </location>
</feature>
<gene>
    <name evidence="2" type="ORF">HaLaN_07758</name>
</gene>
<dbReference type="Proteomes" id="UP000485058">
    <property type="component" value="Unassembled WGS sequence"/>
</dbReference>
<proteinExistence type="predicted"/>
<evidence type="ECO:0000313" key="3">
    <source>
        <dbReference type="Proteomes" id="UP000485058"/>
    </source>
</evidence>
<evidence type="ECO:0000313" key="2">
    <source>
        <dbReference type="EMBL" id="GFH12126.1"/>
    </source>
</evidence>
<name>A0A699YYN7_HAELA</name>
<keyword evidence="3" id="KW-1185">Reference proteome</keyword>
<reference evidence="2 3" key="1">
    <citation type="submission" date="2020-02" db="EMBL/GenBank/DDBJ databases">
        <title>Draft genome sequence of Haematococcus lacustris strain NIES-144.</title>
        <authorList>
            <person name="Morimoto D."/>
            <person name="Nakagawa S."/>
            <person name="Yoshida T."/>
            <person name="Sawayama S."/>
        </authorList>
    </citation>
    <scope>NUCLEOTIDE SEQUENCE [LARGE SCALE GENOMIC DNA]</scope>
    <source>
        <strain evidence="2 3">NIES-144</strain>
    </source>
</reference>
<evidence type="ECO:0000256" key="1">
    <source>
        <dbReference type="SAM" id="MobiDB-lite"/>
    </source>
</evidence>
<protein>
    <submittedName>
        <fullName evidence="2">Uncharacterized protein</fullName>
    </submittedName>
</protein>
<dbReference type="EMBL" id="BLLF01000471">
    <property type="protein sequence ID" value="GFH12126.1"/>
    <property type="molecule type" value="Genomic_DNA"/>
</dbReference>
<feature type="compositionally biased region" description="Basic and acidic residues" evidence="1">
    <location>
        <begin position="157"/>
        <end position="169"/>
    </location>
</feature>